<dbReference type="KEGG" id="acht:bsdcttw_26960"/>
<gene>
    <name evidence="1" type="ORF">bsdcttw_26960</name>
</gene>
<dbReference type="Gene3D" id="3.40.50.2000">
    <property type="entry name" value="Glycogen Phosphorylase B"/>
    <property type="match status" value="1"/>
</dbReference>
<dbReference type="EMBL" id="AP023368">
    <property type="protein sequence ID" value="BCJ99655.1"/>
    <property type="molecule type" value="Genomic_DNA"/>
</dbReference>
<name>A0A7I8DRA7_9FIRM</name>
<organism evidence="1 2">
    <name type="scientific">Anaerocolumna chitinilytica</name>
    <dbReference type="NCBI Taxonomy" id="1727145"/>
    <lineage>
        <taxon>Bacteria</taxon>
        <taxon>Bacillati</taxon>
        <taxon>Bacillota</taxon>
        <taxon>Clostridia</taxon>
        <taxon>Lachnospirales</taxon>
        <taxon>Lachnospiraceae</taxon>
        <taxon>Anaerocolumna</taxon>
    </lineage>
</organism>
<accession>A0A7I8DRA7</accession>
<keyword evidence="2" id="KW-1185">Reference proteome</keyword>
<evidence type="ECO:0000313" key="1">
    <source>
        <dbReference type="EMBL" id="BCJ99655.1"/>
    </source>
</evidence>
<reference evidence="1 2" key="1">
    <citation type="submission" date="2020-08" db="EMBL/GenBank/DDBJ databases">
        <title>Draft genome sequencing of an Anaerocolumna strain isolated from anoxic soil subjected to BSD treatment.</title>
        <authorList>
            <person name="Uek A."/>
            <person name="Tonouchi A."/>
        </authorList>
    </citation>
    <scope>NUCLEOTIDE SEQUENCE [LARGE SCALE GENOMIC DNA]</scope>
    <source>
        <strain evidence="1 2">CTTW</strain>
    </source>
</reference>
<dbReference type="AlphaFoldDB" id="A0A7I8DRA7"/>
<evidence type="ECO:0000313" key="2">
    <source>
        <dbReference type="Proteomes" id="UP000515703"/>
    </source>
</evidence>
<protein>
    <recommendedName>
        <fullName evidence="3">Glycosyltransferase family 1 protein</fullName>
    </recommendedName>
</protein>
<proteinExistence type="predicted"/>
<sequence length="431" mass="49433">MTEEAWNDSIYPNNVLTNWLTGFTGNIANVYLASGEPENGCCMNYFQITDTMACKSLICSKAAGKWFFSKSYGRRIKSSSQHKGHLKREHTVLKGVLGGTARLSRDFLWLNSKIAEGPLREFLTDFRPEVIFSLRFYSRRMLYMERLLHSVTGVPVIAFTGDDEYSLRQISASPLYWIRKIKFRRELRETAPIYAKYLTLSKRQAKNLEEELGVSTAVLRKGGDFEEYQSKPVTEPIKIIYAGRLYCNRIRTIDALSKAIKVINHSKVLVTLDIYTKDPINERLQLQDNRSVFVKGYLSAEDLKNVYKTADIALLAESFDRKNKLLTKYSFSTKVVDCLASSCAILAIGPYENEGIRYLKQNRAAFCVGNPKNIYLMLSHLTAQPDKIEVYRKRAWELGKKEHQKEDIRKKLYEIFAAAISQSKNVKDNVL</sequence>
<dbReference type="SUPFAM" id="SSF53756">
    <property type="entry name" value="UDP-Glycosyltransferase/glycogen phosphorylase"/>
    <property type="match status" value="1"/>
</dbReference>
<evidence type="ECO:0008006" key="3">
    <source>
        <dbReference type="Google" id="ProtNLM"/>
    </source>
</evidence>
<dbReference type="Proteomes" id="UP000515703">
    <property type="component" value="Chromosome"/>
</dbReference>
<reference evidence="1 2" key="2">
    <citation type="submission" date="2020-08" db="EMBL/GenBank/DDBJ databases">
        <authorList>
            <person name="Ueki A."/>
            <person name="Tonouchi A."/>
        </authorList>
    </citation>
    <scope>NUCLEOTIDE SEQUENCE [LARGE SCALE GENOMIC DNA]</scope>
    <source>
        <strain evidence="1 2">CTTW</strain>
    </source>
</reference>